<reference evidence="2" key="2">
    <citation type="submission" date="2022-10" db="EMBL/GenBank/DDBJ databases">
        <authorList>
            <consortium name="ENA_rothamsted_submissions"/>
            <consortium name="culmorum"/>
            <person name="King R."/>
        </authorList>
    </citation>
    <scope>NUCLEOTIDE SEQUENCE</scope>
</reference>
<feature type="compositionally biased region" description="Basic and acidic residues" evidence="1">
    <location>
        <begin position="306"/>
        <end position="318"/>
    </location>
</feature>
<feature type="region of interest" description="Disordered" evidence="1">
    <location>
        <begin position="368"/>
        <end position="476"/>
    </location>
</feature>
<dbReference type="Proteomes" id="UP001153620">
    <property type="component" value="Chromosome 3"/>
</dbReference>
<feature type="region of interest" description="Disordered" evidence="1">
    <location>
        <begin position="208"/>
        <end position="246"/>
    </location>
</feature>
<dbReference type="OrthoDB" id="7741881at2759"/>
<keyword evidence="3" id="KW-1185">Reference proteome</keyword>
<feature type="region of interest" description="Disordered" evidence="1">
    <location>
        <begin position="260"/>
        <end position="325"/>
    </location>
</feature>
<evidence type="ECO:0000313" key="3">
    <source>
        <dbReference type="Proteomes" id="UP001153620"/>
    </source>
</evidence>
<feature type="compositionally biased region" description="Low complexity" evidence="1">
    <location>
        <begin position="372"/>
        <end position="388"/>
    </location>
</feature>
<feature type="compositionally biased region" description="Basic and acidic residues" evidence="1">
    <location>
        <begin position="260"/>
        <end position="276"/>
    </location>
</feature>
<protein>
    <submittedName>
        <fullName evidence="2">Uncharacterized protein</fullName>
    </submittedName>
</protein>
<dbReference type="AlphaFoldDB" id="A0A9N9S009"/>
<dbReference type="EMBL" id="OU895879">
    <property type="protein sequence ID" value="CAG9806586.1"/>
    <property type="molecule type" value="Genomic_DNA"/>
</dbReference>
<organism evidence="2 3">
    <name type="scientific">Chironomus riparius</name>
    <dbReference type="NCBI Taxonomy" id="315576"/>
    <lineage>
        <taxon>Eukaryota</taxon>
        <taxon>Metazoa</taxon>
        <taxon>Ecdysozoa</taxon>
        <taxon>Arthropoda</taxon>
        <taxon>Hexapoda</taxon>
        <taxon>Insecta</taxon>
        <taxon>Pterygota</taxon>
        <taxon>Neoptera</taxon>
        <taxon>Endopterygota</taxon>
        <taxon>Diptera</taxon>
        <taxon>Nematocera</taxon>
        <taxon>Chironomoidea</taxon>
        <taxon>Chironomidae</taxon>
        <taxon>Chironominae</taxon>
        <taxon>Chironomus</taxon>
    </lineage>
</organism>
<evidence type="ECO:0000256" key="1">
    <source>
        <dbReference type="SAM" id="MobiDB-lite"/>
    </source>
</evidence>
<feature type="region of interest" description="Disordered" evidence="1">
    <location>
        <begin position="520"/>
        <end position="544"/>
    </location>
</feature>
<feature type="region of interest" description="Disordered" evidence="1">
    <location>
        <begin position="40"/>
        <end position="111"/>
    </location>
</feature>
<proteinExistence type="predicted"/>
<feature type="compositionally biased region" description="Acidic residues" evidence="1">
    <location>
        <begin position="92"/>
        <end position="103"/>
    </location>
</feature>
<accession>A0A9N9S009</accession>
<feature type="compositionally biased region" description="Basic and acidic residues" evidence="1">
    <location>
        <begin position="427"/>
        <end position="437"/>
    </location>
</feature>
<name>A0A9N9S009_9DIPT</name>
<feature type="compositionally biased region" description="Basic and acidic residues" evidence="1">
    <location>
        <begin position="520"/>
        <end position="537"/>
    </location>
</feature>
<gene>
    <name evidence="2" type="ORF">CHIRRI_LOCUS9441</name>
</gene>
<evidence type="ECO:0000313" key="2">
    <source>
        <dbReference type="EMBL" id="CAG9806586.1"/>
    </source>
</evidence>
<reference evidence="2" key="1">
    <citation type="submission" date="2022-01" db="EMBL/GenBank/DDBJ databases">
        <authorList>
            <person name="King R."/>
        </authorList>
    </citation>
    <scope>NUCLEOTIDE SEQUENCE</scope>
</reference>
<feature type="compositionally biased region" description="Basic and acidic residues" evidence="1">
    <location>
        <begin position="399"/>
        <end position="417"/>
    </location>
</feature>
<sequence length="914" mass="103595">MSRERDSEVVHDLVTSKYKIAERNRVAKYRFLSNENVNALSASKHRGSEPSLAQTERADVKPVDLSVPGTPVSSRYLQSLGKFRRNRGGIDTDSEADDDDDEGNALSSLQSALTEGLKQFASDMEKLKSHDVADSNEKQPPVTVKIEAELVEPPQNGIKETTEIKEEIPALPLKGPPQISKIEKYFRESARRGSLTRDFTEVVDTFDPKLLSDPEGTAKPGTPVSSKFLISERHHSRKLQPFTESMKKLEALKSPEIVKVVEDNRKSVESPPEKPKRINPVPLTPTESPIIIFEAPTPPATPVNESKSDVPKKLDPKDFPPISSSGIKVDKKVEEVLIIVEKKLVDEKKAAEELEIIEQIIAPIRAPKEQAAKPVQVQAPKPVQVQEAKPVEVPPVKPIIEHPTKPFEPPKIEEVKQTSEQGNVTEVKPKPEEDSKPSEAPTDSKSYSRKLSVPGTPVDSRKLFNPLANDDESDLDSDIEIIESSEIGELAKEFVGKIEEMLQRTIEDNHLDKIAEAMIEEKPEPKLAEKPKEEVKQPMETPNLEPILNAAEDAEKDDKLLPIENPKILNYFEQAGKDKSYQRTFSEIESFNEPSMDVIEKVERYFKESEEKKSLTRGFSEAINYIEPIDIEQLLTPGHPVSSKVVEHLKEIGEIEEEKPIDPIVIHGMEAFKKAHDALHPPPLQDFKAKEYFEESESRHTLKRDFSEVYGEIGAPPRPALENPEIKKFFEESEAQKSFKRQFSEVIQTLPPRIKDILPDEKPPLHIERSSRFSVFSAPDPTEARPESPTIARKHGKKYGIDKYFAASLYRTAYHRSKNQRRGSEPDHRFAIVEDEYVFGENDVLRNEVFQDDDATPIHPIHHKHKPNDGNEEDSDQQNVQFWRDFLKPYTLNLPTDIVMRDELIDKYTKYTLE</sequence>